<comment type="similarity">
    <text evidence="8">Belongs to the protein kinase superfamily.</text>
</comment>
<evidence type="ECO:0000259" key="11">
    <source>
        <dbReference type="PROSITE" id="PS50011"/>
    </source>
</evidence>
<comment type="subcellular location">
    <subcellularLocation>
        <location evidence="1">Cytoplasm</location>
        <location evidence="1">Cytoskeleton</location>
        <location evidence="1">Spindle</location>
    </subcellularLocation>
    <subcellularLocation>
        <location evidence="3">Early endosome</location>
    </subcellularLocation>
    <subcellularLocation>
        <location evidence="2">Midbody</location>
    </subcellularLocation>
</comment>
<keyword evidence="4" id="KW-0343">GTPase activation</keyword>
<organism evidence="13 14">
    <name type="scientific">Eptatretus burgeri</name>
    <name type="common">Inshore hagfish</name>
    <dbReference type="NCBI Taxonomy" id="7764"/>
    <lineage>
        <taxon>Eukaryota</taxon>
        <taxon>Metazoa</taxon>
        <taxon>Chordata</taxon>
        <taxon>Craniata</taxon>
        <taxon>Vertebrata</taxon>
        <taxon>Cyclostomata</taxon>
        <taxon>Myxini</taxon>
        <taxon>Myxiniformes</taxon>
        <taxon>Myxinidae</taxon>
        <taxon>Eptatretinae</taxon>
        <taxon>Eptatretus</taxon>
    </lineage>
</organism>
<dbReference type="PANTHER" id="PTHR22957:SF168">
    <property type="entry name" value="TBC DOMAIN-CONTAINING PROTEIN KINASE-LIKE PROTEIN"/>
    <property type="match status" value="1"/>
</dbReference>
<evidence type="ECO:0000313" key="14">
    <source>
        <dbReference type="Proteomes" id="UP000694388"/>
    </source>
</evidence>
<evidence type="ECO:0000259" key="12">
    <source>
        <dbReference type="PROSITE" id="PS50086"/>
    </source>
</evidence>
<evidence type="ECO:0000256" key="1">
    <source>
        <dbReference type="ARBA" id="ARBA00004186"/>
    </source>
</evidence>
<dbReference type="Proteomes" id="UP000694388">
    <property type="component" value="Unplaced"/>
</dbReference>
<evidence type="ECO:0000256" key="6">
    <source>
        <dbReference type="ARBA" id="ARBA00022753"/>
    </source>
</evidence>
<dbReference type="GO" id="GO:0005524">
    <property type="term" value="F:ATP binding"/>
    <property type="evidence" value="ECO:0007669"/>
    <property type="project" value="InterPro"/>
</dbReference>
<dbReference type="InterPro" id="IPR000719">
    <property type="entry name" value="Prot_kinase_dom"/>
</dbReference>
<evidence type="ECO:0000313" key="13">
    <source>
        <dbReference type="Ensembl" id="ENSEBUP00000025764.1"/>
    </source>
</evidence>
<dbReference type="Pfam" id="PF00069">
    <property type="entry name" value="Pkinase"/>
    <property type="match status" value="1"/>
</dbReference>
<keyword evidence="14" id="KW-1185">Reference proteome</keyword>
<dbReference type="GO" id="GO:0005819">
    <property type="term" value="C:spindle"/>
    <property type="evidence" value="ECO:0007669"/>
    <property type="project" value="UniProtKB-SubCell"/>
</dbReference>
<dbReference type="Pfam" id="PF00566">
    <property type="entry name" value="RabGAP-TBC"/>
    <property type="match status" value="1"/>
</dbReference>
<sequence length="851" mass="95268">MLPLGEARLGVSTFFASTLPHDVCGSNGLPLTPNSIRILGRFQVLQTLCHPRLCQYVDVVRGKHERLIVVAEHYDCSVESSLQQGVHHGVQEVLRVAQQVLEALEFLHSHGFVHAVLAPRNILITPSGDVKLAKFGLHHMTGGGADVDFPIGYPAYLAPEVVAQGVRHGVGNVGGITVYGVSPKSDLWGLGLVLLEMLAGRQIWKESSVVKTLTAILKLGKQTDISSSLLAQFCSNRKDISDDILQILRSCLVYSPIQRAMAKELLQSGVFEDVPSNFHPTYCPDFWSADGLRCANLELTTCPESVEDADLLAERSLDEVYHLWGLAGGDLERELVSHGIVCCKPAVCTLPNLVLEAGEVYGQARDRSWLLNDTTVTLSLSQLRTRLQDVPGEVFFPLLEEEEVSLEGTAMETARLPLVIRERDTEYQLFRLVLLRRLLQAYPYKCERLWKEARVDIPPLLRGHIWAALLGVKGDIHSRYEAIDKDTPIQTDRQIEVDVPRCHQYNELLSSPKGHTKFKHILKAWVVSHPQLVYWQGLDSLCAPFLFLNFNNEALAYACMSAFVPKYLHDFFLKDNSHVIQEYLMVFSQLIAFHDPELSNHLNHIKFIPDLYAIPWFLTMFTHVFPLHKIFHLWDTLLLGNHSFPLCVGVAILQQLRARLLASAFNDCILLFSDLPEVDIERCVRDSTSLFCCTPRSATFRQHACPPRSPQNSVRSPSYISGTYANSTEPESNGLVSGLCLFGGIYEKLCLFVTDVHPCCNTSCTTIPQGRDTVPINELKMEICPRIAAEELLELCEPARSRSEPSQGRRIRGARPRALVLDVRSADEYPSIPARLQPKTFCTSTSCFVIF</sequence>
<dbReference type="GO" id="GO:0004672">
    <property type="term" value="F:protein kinase activity"/>
    <property type="evidence" value="ECO:0007669"/>
    <property type="project" value="InterPro"/>
</dbReference>
<dbReference type="SUPFAM" id="SSF47923">
    <property type="entry name" value="Ypt/Rab-GAP domain of gyp1p"/>
    <property type="match status" value="2"/>
</dbReference>
<dbReference type="PROSITE" id="PS50011">
    <property type="entry name" value="PROTEIN_KINASE_DOM"/>
    <property type="match status" value="1"/>
</dbReference>
<evidence type="ECO:0000256" key="4">
    <source>
        <dbReference type="ARBA" id="ARBA00022468"/>
    </source>
</evidence>
<evidence type="ECO:0000256" key="10">
    <source>
        <dbReference type="ARBA" id="ARBA00073128"/>
    </source>
</evidence>
<protein>
    <recommendedName>
        <fullName evidence="10">TBC domain-containing protein kinase-like protein</fullName>
    </recommendedName>
</protein>
<dbReference type="Gene3D" id="1.10.510.10">
    <property type="entry name" value="Transferase(Phosphotransferase) domain 1"/>
    <property type="match status" value="1"/>
</dbReference>
<dbReference type="OMA" id="THTDRQI"/>
<dbReference type="FunFam" id="1.10.472.80:FF:000015">
    <property type="entry name" value="TBC domain-containing protein kinase-like protein"/>
    <property type="match status" value="1"/>
</dbReference>
<dbReference type="FunFam" id="1.10.510.10:FF:000332">
    <property type="entry name" value="TBC domain-containing protein kinase-like protein"/>
    <property type="match status" value="1"/>
</dbReference>
<dbReference type="AlphaFoldDB" id="A0A8C4R862"/>
<dbReference type="GeneTree" id="ENSGT00940000158244"/>
<evidence type="ECO:0000256" key="7">
    <source>
        <dbReference type="ARBA" id="ARBA00023212"/>
    </source>
</evidence>
<dbReference type="InterPro" id="IPR035969">
    <property type="entry name" value="Rab-GAP_TBC_sf"/>
</dbReference>
<dbReference type="InterPro" id="IPR000195">
    <property type="entry name" value="Rab-GAP-TBC_dom"/>
</dbReference>
<evidence type="ECO:0000256" key="5">
    <source>
        <dbReference type="ARBA" id="ARBA00022490"/>
    </source>
</evidence>
<evidence type="ECO:0000256" key="9">
    <source>
        <dbReference type="ARBA" id="ARBA00058226"/>
    </source>
</evidence>
<keyword evidence="6" id="KW-0967">Endosome</keyword>
<dbReference type="GO" id="GO:0005769">
    <property type="term" value="C:early endosome"/>
    <property type="evidence" value="ECO:0007669"/>
    <property type="project" value="UniProtKB-SubCell"/>
</dbReference>
<dbReference type="Ensembl" id="ENSEBUT00000026340.1">
    <property type="protein sequence ID" value="ENSEBUP00000025764.1"/>
    <property type="gene ID" value="ENSEBUG00000015870.1"/>
</dbReference>
<evidence type="ECO:0000256" key="3">
    <source>
        <dbReference type="ARBA" id="ARBA00004412"/>
    </source>
</evidence>
<dbReference type="SMART" id="SM00164">
    <property type="entry name" value="TBC"/>
    <property type="match status" value="1"/>
</dbReference>
<dbReference type="Ensembl" id="ENSEBUT00000026356.1">
    <property type="protein sequence ID" value="ENSEBUP00000025780.1"/>
    <property type="gene ID" value="ENSEBUG00000015870.1"/>
</dbReference>
<feature type="domain" description="Rab-GAP TBC" evidence="12">
    <location>
        <begin position="456"/>
        <end position="641"/>
    </location>
</feature>
<dbReference type="PROSITE" id="PS50086">
    <property type="entry name" value="TBC_RABGAP"/>
    <property type="match status" value="1"/>
</dbReference>
<evidence type="ECO:0000256" key="2">
    <source>
        <dbReference type="ARBA" id="ARBA00004214"/>
    </source>
</evidence>
<keyword evidence="7" id="KW-0206">Cytoskeleton</keyword>
<dbReference type="GO" id="GO:0030496">
    <property type="term" value="C:midbody"/>
    <property type="evidence" value="ECO:0007669"/>
    <property type="project" value="UniProtKB-SubCell"/>
</dbReference>
<dbReference type="InterPro" id="IPR011009">
    <property type="entry name" value="Kinase-like_dom_sf"/>
</dbReference>
<proteinExistence type="inferred from homology"/>
<comment type="function">
    <text evidence="9">Component of the FERRY complex (Five-subunit Endosomal Rab5 and RNA/ribosome intermediary). The FERRY complex directly interacts with mRNAs and RAB5A, and functions as a RAB5A effector involved in the localization and the distribution of specific mRNAs most likely by mediating their endosomal transport. The complex recruits mRNAs and ribosomes to early endosomes through direct mRNA-interaction. Also involved in the modulation of mTOR signaling and expression of mTOR complex components. Involved in the control of actin-cytoskeleton organization.</text>
</comment>
<evidence type="ECO:0000256" key="8">
    <source>
        <dbReference type="ARBA" id="ARBA00038349"/>
    </source>
</evidence>
<dbReference type="PANTHER" id="PTHR22957">
    <property type="entry name" value="TBC1 DOMAIN FAMILY MEMBER GTPASE-ACTIVATING PROTEIN"/>
    <property type="match status" value="1"/>
</dbReference>
<dbReference type="Gene3D" id="1.10.472.80">
    <property type="entry name" value="Ypt/Rab-GAP domain of gyp1p, domain 3"/>
    <property type="match status" value="1"/>
</dbReference>
<keyword evidence="5" id="KW-0963">Cytoplasm</keyword>
<feature type="domain" description="Protein kinase" evidence="11">
    <location>
        <begin position="1"/>
        <end position="282"/>
    </location>
</feature>
<accession>A0A8C4R862</accession>
<reference evidence="13" key="1">
    <citation type="submission" date="2025-05" db="UniProtKB">
        <authorList>
            <consortium name="Ensembl"/>
        </authorList>
    </citation>
    <scope>IDENTIFICATION</scope>
</reference>
<dbReference type="SUPFAM" id="SSF56112">
    <property type="entry name" value="Protein kinase-like (PK-like)"/>
    <property type="match status" value="1"/>
</dbReference>
<dbReference type="GO" id="GO:0005096">
    <property type="term" value="F:GTPase activator activity"/>
    <property type="evidence" value="ECO:0007669"/>
    <property type="project" value="UniProtKB-KW"/>
</dbReference>
<name>A0A8C4R862_EPTBU</name>
<dbReference type="FunFam" id="1.10.8.270:FF:000012">
    <property type="entry name" value="TBC domain-containing protein kinase-like protein-like"/>
    <property type="match status" value="1"/>
</dbReference>
<dbReference type="Gene3D" id="1.10.8.270">
    <property type="entry name" value="putative rabgap domain of human tbc1 domain family member 14 like domains"/>
    <property type="match status" value="1"/>
</dbReference>